<protein>
    <submittedName>
        <fullName evidence="1">Uncharacterized protein YbaR (Trm112 family)</fullName>
    </submittedName>
</protein>
<accession>A0ABV2KAM9</accession>
<dbReference type="Proteomes" id="UP001549104">
    <property type="component" value="Unassembled WGS sequence"/>
</dbReference>
<organism evidence="1 2">
    <name type="scientific">Sporosarcina psychrophila</name>
    <name type="common">Bacillus psychrophilus</name>
    <dbReference type="NCBI Taxonomy" id="1476"/>
    <lineage>
        <taxon>Bacteria</taxon>
        <taxon>Bacillati</taxon>
        <taxon>Bacillota</taxon>
        <taxon>Bacilli</taxon>
        <taxon>Bacillales</taxon>
        <taxon>Caryophanaceae</taxon>
        <taxon>Sporosarcina</taxon>
    </lineage>
</organism>
<comment type="caution">
    <text evidence="1">The sequence shown here is derived from an EMBL/GenBank/DDBJ whole genome shotgun (WGS) entry which is preliminary data.</text>
</comment>
<dbReference type="EMBL" id="JBEPME010000005">
    <property type="protein sequence ID" value="MET3658140.1"/>
    <property type="molecule type" value="Genomic_DNA"/>
</dbReference>
<reference evidence="1 2" key="1">
    <citation type="submission" date="2024-06" db="EMBL/GenBank/DDBJ databases">
        <title>Sorghum-associated microbial communities from plants grown in Nebraska, USA.</title>
        <authorList>
            <person name="Schachtman D."/>
        </authorList>
    </citation>
    <scope>NUCLEOTIDE SEQUENCE [LARGE SCALE GENOMIC DNA]</scope>
    <source>
        <strain evidence="1 2">1288</strain>
    </source>
</reference>
<dbReference type="RefSeq" id="WP_207149766.1">
    <property type="nucleotide sequence ID" value="NZ_JBEPME010000005.1"/>
</dbReference>
<gene>
    <name evidence="1" type="ORF">ABIC55_003257</name>
</gene>
<evidence type="ECO:0000313" key="1">
    <source>
        <dbReference type="EMBL" id="MET3658140.1"/>
    </source>
</evidence>
<evidence type="ECO:0000313" key="2">
    <source>
        <dbReference type="Proteomes" id="UP001549104"/>
    </source>
</evidence>
<proteinExistence type="predicted"/>
<sequence length="69" mass="7868">MVYGVPKCECGTELTYAEFRLQERIYKIKSDGTPFKKPLRIFDGDSQHSSLYCQKCGNSYSIDSYSAVN</sequence>
<keyword evidence="2" id="KW-1185">Reference proteome</keyword>
<name>A0ABV2KAM9_SPOPS</name>